<protein>
    <recommendedName>
        <fullName evidence="1">Origin recognition complex subunit 2</fullName>
    </recommendedName>
</protein>
<gene>
    <name evidence="4" type="ORF">P43SY_005663</name>
</gene>
<accession>A0AAD5Q7T6</accession>
<reference evidence="4" key="1">
    <citation type="submission" date="2021-12" db="EMBL/GenBank/DDBJ databases">
        <title>Prjna785345.</title>
        <authorList>
            <person name="Rujirawat T."/>
            <person name="Krajaejun T."/>
        </authorList>
    </citation>
    <scope>NUCLEOTIDE SEQUENCE</scope>
    <source>
        <strain evidence="4">Pi057C3</strain>
    </source>
</reference>
<dbReference type="AlphaFoldDB" id="A0AAD5Q7T6"/>
<feature type="region of interest" description="Disordered" evidence="2">
    <location>
        <begin position="1"/>
        <end position="26"/>
    </location>
</feature>
<name>A0AAD5Q7T6_PYTIN</name>
<feature type="region of interest" description="Disordered" evidence="2">
    <location>
        <begin position="40"/>
        <end position="95"/>
    </location>
</feature>
<feature type="compositionally biased region" description="Basic and acidic residues" evidence="2">
    <location>
        <begin position="17"/>
        <end position="26"/>
    </location>
</feature>
<feature type="compositionally biased region" description="Basic and acidic residues" evidence="2">
    <location>
        <begin position="78"/>
        <end position="95"/>
    </location>
</feature>
<feature type="domain" description="Origin recognition complex subunit 2 RecA-like" evidence="3">
    <location>
        <begin position="135"/>
        <end position="290"/>
    </location>
</feature>
<dbReference type="EMBL" id="JAKCXM010000355">
    <property type="protein sequence ID" value="KAJ0395252.1"/>
    <property type="molecule type" value="Genomic_DNA"/>
</dbReference>
<dbReference type="Proteomes" id="UP001209570">
    <property type="component" value="Unassembled WGS sequence"/>
</dbReference>
<evidence type="ECO:0000256" key="1">
    <source>
        <dbReference type="RuleBase" id="RU368084"/>
    </source>
</evidence>
<comment type="caution">
    <text evidence="4">The sequence shown here is derived from an EMBL/GenBank/DDBJ whole genome shotgun (WGS) entry which is preliminary data.</text>
</comment>
<comment type="subunit">
    <text evidence="1">Component of the origin recognition complex (ORC).</text>
</comment>
<dbReference type="PANTHER" id="PTHR14052">
    <property type="entry name" value="ORIGIN RECOGNITION COMPLEX SUBUNIT 2"/>
    <property type="match status" value="1"/>
</dbReference>
<feature type="compositionally biased region" description="Basic and acidic residues" evidence="2">
    <location>
        <begin position="1"/>
        <end position="10"/>
    </location>
</feature>
<evidence type="ECO:0000259" key="3">
    <source>
        <dbReference type="Pfam" id="PF04084"/>
    </source>
</evidence>
<comment type="function">
    <text evidence="1">Component of the origin recognition complex (ORC) that binds origins of replication. DNA-binding is ATP-dependent. ORC is required to assemble the pre-replication complex necessary to initiate DNA replication.</text>
</comment>
<keyword evidence="1" id="KW-0235">DNA replication</keyword>
<evidence type="ECO:0000256" key="2">
    <source>
        <dbReference type="SAM" id="MobiDB-lite"/>
    </source>
</evidence>
<sequence>MDEAPMDRRSGSGLRARVLDEQHREKDTVVLGAAQATAYFNARRLRMTTKKADTDSGGTGKRKRKKQENDAPNSDAESAQRRADKARSEAEKERQQLMQDMLRRPVTDVLSILRQVDAREQSWREDSEHSWPSFEQHFPDWMSQLTSGFSLLLYGVGSKFLLLQSFTEFLPDTAYVVQVFGYMPKFSLKEIVSVLQDELPPEPPGKSLLQKCRAIVEHSFEMQQRRTLPTVFLVVHSLDGPALRDNDVQSCLARLAMAPSIHLIASIDSVNAPALWSESQGQRFRWICHDTNTMRPYEREIDLRWTREGRAAQQSISGVRYVLQSFTPTDLATLQTIARHQLASVDTPVNATMMTTTSRSARSSSKTRSMKNSVKCLEDNGLLKVVRVKQVEKLVIPLSDDVLRKDVLLEEDVASKKG</sequence>
<evidence type="ECO:0000313" key="5">
    <source>
        <dbReference type="Proteomes" id="UP001209570"/>
    </source>
</evidence>
<dbReference type="PANTHER" id="PTHR14052:SF0">
    <property type="entry name" value="ORIGIN RECOGNITION COMPLEX SUBUNIT 2"/>
    <property type="match status" value="1"/>
</dbReference>
<dbReference type="GO" id="GO:0006260">
    <property type="term" value="P:DNA replication"/>
    <property type="evidence" value="ECO:0007669"/>
    <property type="project" value="UniProtKB-UniRule"/>
</dbReference>
<keyword evidence="5" id="KW-1185">Reference proteome</keyword>
<dbReference type="GO" id="GO:0005664">
    <property type="term" value="C:nuclear origin of replication recognition complex"/>
    <property type="evidence" value="ECO:0007669"/>
    <property type="project" value="UniProtKB-UniRule"/>
</dbReference>
<organism evidence="4 5">
    <name type="scientific">Pythium insidiosum</name>
    <name type="common">Pythiosis disease agent</name>
    <dbReference type="NCBI Taxonomy" id="114742"/>
    <lineage>
        <taxon>Eukaryota</taxon>
        <taxon>Sar</taxon>
        <taxon>Stramenopiles</taxon>
        <taxon>Oomycota</taxon>
        <taxon>Peronosporomycetes</taxon>
        <taxon>Pythiales</taxon>
        <taxon>Pythiaceae</taxon>
        <taxon>Pythium</taxon>
    </lineage>
</organism>
<dbReference type="Pfam" id="PF04084">
    <property type="entry name" value="RecA-like_ORC2"/>
    <property type="match status" value="1"/>
</dbReference>
<keyword evidence="1" id="KW-0539">Nucleus</keyword>
<proteinExistence type="inferred from homology"/>
<dbReference type="GO" id="GO:0003688">
    <property type="term" value="F:DNA replication origin binding"/>
    <property type="evidence" value="ECO:0007669"/>
    <property type="project" value="UniProtKB-UniRule"/>
</dbReference>
<comment type="subcellular location">
    <subcellularLocation>
        <location evidence="1">Nucleus</location>
    </subcellularLocation>
</comment>
<dbReference type="InterPro" id="IPR056772">
    <property type="entry name" value="RecA-like_ORC2"/>
</dbReference>
<dbReference type="InterPro" id="IPR007220">
    <property type="entry name" value="ORC2"/>
</dbReference>
<comment type="similarity">
    <text evidence="1">Belongs to the ORC2 family.</text>
</comment>
<evidence type="ECO:0000313" key="4">
    <source>
        <dbReference type="EMBL" id="KAJ0395252.1"/>
    </source>
</evidence>